<feature type="region of interest" description="Disordered" evidence="1">
    <location>
        <begin position="160"/>
        <end position="182"/>
    </location>
</feature>
<organism evidence="4">
    <name type="scientific">Echinostoma caproni</name>
    <dbReference type="NCBI Taxonomy" id="27848"/>
    <lineage>
        <taxon>Eukaryota</taxon>
        <taxon>Metazoa</taxon>
        <taxon>Spiralia</taxon>
        <taxon>Lophotrochozoa</taxon>
        <taxon>Platyhelminthes</taxon>
        <taxon>Trematoda</taxon>
        <taxon>Digenea</taxon>
        <taxon>Plagiorchiida</taxon>
        <taxon>Echinostomata</taxon>
        <taxon>Echinostomatoidea</taxon>
        <taxon>Echinostomatidae</taxon>
        <taxon>Echinostoma</taxon>
    </lineage>
</organism>
<reference evidence="4" key="1">
    <citation type="submission" date="2016-06" db="UniProtKB">
        <authorList>
            <consortium name="WormBaseParasite"/>
        </authorList>
    </citation>
    <scope>IDENTIFICATION</scope>
</reference>
<feature type="region of interest" description="Disordered" evidence="1">
    <location>
        <begin position="84"/>
        <end position="132"/>
    </location>
</feature>
<dbReference type="OrthoDB" id="444265at2759"/>
<evidence type="ECO:0000313" key="3">
    <source>
        <dbReference type="Proteomes" id="UP000272942"/>
    </source>
</evidence>
<gene>
    <name evidence="2" type="ORF">ECPE_LOCUS12586</name>
</gene>
<evidence type="ECO:0000313" key="4">
    <source>
        <dbReference type="WBParaSite" id="ECPE_0001262201-mRNA-1"/>
    </source>
</evidence>
<reference evidence="2 3" key="2">
    <citation type="submission" date="2018-11" db="EMBL/GenBank/DDBJ databases">
        <authorList>
            <consortium name="Pathogen Informatics"/>
        </authorList>
    </citation>
    <scope>NUCLEOTIDE SEQUENCE [LARGE SCALE GENOMIC DNA]</scope>
    <source>
        <strain evidence="2 3">Egypt</strain>
    </source>
</reference>
<accession>A0A183B051</accession>
<evidence type="ECO:0000256" key="1">
    <source>
        <dbReference type="SAM" id="MobiDB-lite"/>
    </source>
</evidence>
<dbReference type="WBParaSite" id="ECPE_0001262201-mRNA-1">
    <property type="protein sequence ID" value="ECPE_0001262201-mRNA-1"/>
    <property type="gene ID" value="ECPE_0001262201"/>
</dbReference>
<keyword evidence="3" id="KW-1185">Reference proteome</keyword>
<dbReference type="Proteomes" id="UP000272942">
    <property type="component" value="Unassembled WGS sequence"/>
</dbReference>
<dbReference type="AlphaFoldDB" id="A0A183B051"/>
<sequence length="182" mass="20266">MVDSIRHLSLKLRQCSDKLVQRVNAEQNAALISSPTDRRTSRASSTDSVPTSTKFALSDALENMRMINQQLKMVDELLFSQGWNEGQQQQQQPTTTRSDSSDHGTGKTGPNLFTFVPIDRNEPSSPQVSRDLPLSAPVNRVVLHPGTKVTTKTRTSAFVLPGQVPPQSQTLRPPMDEEDEYY</sequence>
<name>A0A183B051_9TREM</name>
<evidence type="ECO:0000313" key="2">
    <source>
        <dbReference type="EMBL" id="VDP89858.1"/>
    </source>
</evidence>
<protein>
    <submittedName>
        <fullName evidence="2 4">Uncharacterized protein</fullName>
    </submittedName>
</protein>
<feature type="region of interest" description="Disordered" evidence="1">
    <location>
        <begin position="30"/>
        <end position="52"/>
    </location>
</feature>
<proteinExistence type="predicted"/>
<dbReference type="EMBL" id="UZAN01053186">
    <property type="protein sequence ID" value="VDP89858.1"/>
    <property type="molecule type" value="Genomic_DNA"/>
</dbReference>